<feature type="domain" description="Gfo/Idh/MocA-like oxidoreductase N-terminal" evidence="1">
    <location>
        <begin position="3"/>
        <end position="117"/>
    </location>
</feature>
<organism evidence="2 3">
    <name type="scientific">Streptococcus ferus</name>
    <dbReference type="NCBI Taxonomy" id="1345"/>
    <lineage>
        <taxon>Bacteria</taxon>
        <taxon>Bacillati</taxon>
        <taxon>Bacillota</taxon>
        <taxon>Bacilli</taxon>
        <taxon>Lactobacillales</taxon>
        <taxon>Streptococcaceae</taxon>
        <taxon>Streptococcus</taxon>
    </lineage>
</organism>
<reference evidence="2 3" key="1">
    <citation type="submission" date="2018-06" db="EMBL/GenBank/DDBJ databases">
        <authorList>
            <consortium name="Pathogen Informatics"/>
            <person name="Doyle S."/>
        </authorList>
    </citation>
    <scope>NUCLEOTIDE SEQUENCE [LARGE SCALE GENOMIC DNA]</scope>
    <source>
        <strain evidence="2 3">NCTC12278</strain>
    </source>
</reference>
<dbReference type="EMBL" id="LS483343">
    <property type="protein sequence ID" value="SQF39856.1"/>
    <property type="molecule type" value="Genomic_DNA"/>
</dbReference>
<dbReference type="STRING" id="1123303.GCA_000372425_00132"/>
<dbReference type="GO" id="GO:0016491">
    <property type="term" value="F:oxidoreductase activity"/>
    <property type="evidence" value="ECO:0007669"/>
    <property type="project" value="UniProtKB-KW"/>
</dbReference>
<dbReference type="SUPFAM" id="SSF51735">
    <property type="entry name" value="NAD(P)-binding Rossmann-fold domains"/>
    <property type="match status" value="1"/>
</dbReference>
<dbReference type="RefSeq" id="WP_018029461.1">
    <property type="nucleotide sequence ID" value="NZ_JBCLUB010000001.1"/>
</dbReference>
<accession>A0A2X3W6A4</accession>
<dbReference type="EC" id="1.-.-.-" evidence="2"/>
<dbReference type="GO" id="GO:0000166">
    <property type="term" value="F:nucleotide binding"/>
    <property type="evidence" value="ECO:0007669"/>
    <property type="project" value="InterPro"/>
</dbReference>
<protein>
    <submittedName>
        <fullName evidence="2">Oxidoreductase</fullName>
        <ecNumber evidence="2">1.-.-.-</ecNumber>
    </submittedName>
</protein>
<name>A0A2X3W6A4_9STRE</name>
<evidence type="ECO:0000313" key="2">
    <source>
        <dbReference type="EMBL" id="SQF39856.1"/>
    </source>
</evidence>
<dbReference type="PANTHER" id="PTHR43054">
    <property type="match status" value="1"/>
</dbReference>
<dbReference type="KEGG" id="sfer:NCTC12278_00599"/>
<sequence length="326" mass="36470">MLKLAIIGTGNISHQFIEACQLSKAYQLTAVYSRKLETARAFAKTYEPLEVFDNLEQFWKADFDVVYIASPNAIHFEQAKQAITAQKHVIVEKPAFSNPRELRTIIDLAVENHVFFFEAARNYHEKAFKTIEAFLADQTILGADFSYAKYSSKMKDLLGGKNPNVFSAKFSGGSLSDLGIYPVYAAIRLFGQPKDANYTATQLKNTVDLNGNGNLIYPDFHVSIRTGKNYDVLDHAEIYTSQGTLHLNHIQGISSAVFQKHDGSKEKLTINAPQHLMLDEVLAFASAIENKDLTAYHTYLNAALAVNQVLYQMRQSAGIIFEADQK</sequence>
<dbReference type="AlphaFoldDB" id="A0A2X3W6A4"/>
<dbReference type="PANTHER" id="PTHR43054:SF1">
    <property type="entry name" value="SCYLLO-INOSITOL 2-DEHYDROGENASE (NADP(+)) IOLU"/>
    <property type="match status" value="1"/>
</dbReference>
<keyword evidence="3" id="KW-1185">Reference proteome</keyword>
<dbReference type="OrthoDB" id="9815825at2"/>
<dbReference type="Proteomes" id="UP000249495">
    <property type="component" value="Chromosome 1"/>
</dbReference>
<dbReference type="Pfam" id="PF01408">
    <property type="entry name" value="GFO_IDH_MocA"/>
    <property type="match status" value="1"/>
</dbReference>
<evidence type="ECO:0000259" key="1">
    <source>
        <dbReference type="Pfam" id="PF01408"/>
    </source>
</evidence>
<dbReference type="Gene3D" id="3.40.50.720">
    <property type="entry name" value="NAD(P)-binding Rossmann-like Domain"/>
    <property type="match status" value="1"/>
</dbReference>
<dbReference type="InterPro" id="IPR036291">
    <property type="entry name" value="NAD(P)-bd_dom_sf"/>
</dbReference>
<evidence type="ECO:0000313" key="3">
    <source>
        <dbReference type="Proteomes" id="UP000249495"/>
    </source>
</evidence>
<dbReference type="Gene3D" id="3.30.360.10">
    <property type="entry name" value="Dihydrodipicolinate Reductase, domain 2"/>
    <property type="match status" value="1"/>
</dbReference>
<dbReference type="SUPFAM" id="SSF55347">
    <property type="entry name" value="Glyceraldehyde-3-phosphate dehydrogenase-like, C-terminal domain"/>
    <property type="match status" value="1"/>
</dbReference>
<proteinExistence type="predicted"/>
<gene>
    <name evidence="2" type="primary">ycjS</name>
    <name evidence="2" type="ORF">NCTC12278_00599</name>
</gene>
<dbReference type="InterPro" id="IPR000683">
    <property type="entry name" value="Gfo/Idh/MocA-like_OxRdtase_N"/>
</dbReference>
<keyword evidence="2" id="KW-0560">Oxidoreductase</keyword>